<evidence type="ECO:0000256" key="2">
    <source>
        <dbReference type="SAM" id="Phobius"/>
    </source>
</evidence>
<gene>
    <name evidence="4" type="ORF">AC731_010775</name>
</gene>
<dbReference type="InterPro" id="IPR012495">
    <property type="entry name" value="TadE-like_dom"/>
</dbReference>
<keyword evidence="5" id="KW-1185">Reference proteome</keyword>
<feature type="compositionally biased region" description="Pro residues" evidence="1">
    <location>
        <begin position="273"/>
        <end position="287"/>
    </location>
</feature>
<keyword evidence="2" id="KW-1133">Transmembrane helix</keyword>
<reference evidence="5" key="1">
    <citation type="submission" date="2016-03" db="EMBL/GenBank/DDBJ databases">
        <authorList>
            <person name="Ma C."/>
            <person name="Zhou S."/>
            <person name="Yang G."/>
        </authorList>
    </citation>
    <scope>NUCLEOTIDE SEQUENCE [LARGE SCALE GENOMIC DNA]</scope>
    <source>
        <strain evidence="5">SgZ-1</strain>
    </source>
</reference>
<dbReference type="Pfam" id="PF07811">
    <property type="entry name" value="TadE"/>
    <property type="match status" value="1"/>
</dbReference>
<feature type="transmembrane region" description="Helical" evidence="2">
    <location>
        <begin position="12"/>
        <end position="37"/>
    </location>
</feature>
<name>A0A127K601_9RHOO</name>
<dbReference type="Proteomes" id="UP000036902">
    <property type="component" value="Chromosome"/>
</dbReference>
<proteinExistence type="predicted"/>
<protein>
    <submittedName>
        <fullName evidence="4">TadE family protein</fullName>
    </submittedName>
</protein>
<accession>A0A127K601</accession>
<evidence type="ECO:0000259" key="3">
    <source>
        <dbReference type="Pfam" id="PF07811"/>
    </source>
</evidence>
<evidence type="ECO:0000313" key="5">
    <source>
        <dbReference type="Proteomes" id="UP000036902"/>
    </source>
</evidence>
<sequence>MKHCIATARSRGATLVEFVIVGPLVLFIVLVLMQYALLFHARGQLNYATFEAARAGTVANARLAAIRAAFDRAMTGYHGGGTTTAELAISRTRALAEAPFTRIEILSPTRESFDDFHSPALAARLGLSARVIPNTNIAHLDCPVDRPECNRDPATNASGQTLQDANLLKLRITYGIPARKQIPLAGPFMARALAVLNPADDDPFRAALVAGGRIPVITHTVMRMQSPAIEAGNPSVPDPGNAGTPTDPGPTPEGTGLPRCPTTDPACTATPDVPAPEPSPEPEPTPGCNPLIEPGCKPLPPACQAPPGWLDSRPAPEQAP</sequence>
<dbReference type="KEGG" id="thu:AC731_010775"/>
<keyword evidence="2" id="KW-0812">Transmembrane</keyword>
<feature type="domain" description="TadE-like" evidence="3">
    <location>
        <begin position="12"/>
        <end position="54"/>
    </location>
</feature>
<dbReference type="EMBL" id="CP014646">
    <property type="protein sequence ID" value="AMO37385.1"/>
    <property type="molecule type" value="Genomic_DNA"/>
</dbReference>
<dbReference type="RefSeq" id="WP_048705974.1">
    <property type="nucleotide sequence ID" value="NZ_CP014646.1"/>
</dbReference>
<feature type="compositionally biased region" description="Low complexity" evidence="1">
    <location>
        <begin position="238"/>
        <end position="272"/>
    </location>
</feature>
<evidence type="ECO:0000313" key="4">
    <source>
        <dbReference type="EMBL" id="AMO37385.1"/>
    </source>
</evidence>
<evidence type="ECO:0000256" key="1">
    <source>
        <dbReference type="SAM" id="MobiDB-lite"/>
    </source>
</evidence>
<feature type="region of interest" description="Disordered" evidence="1">
    <location>
        <begin position="229"/>
        <end position="320"/>
    </location>
</feature>
<dbReference type="STRING" id="1134435.AC731_010775"/>
<keyword evidence="2" id="KW-0472">Membrane</keyword>
<dbReference type="AlphaFoldDB" id="A0A127K601"/>
<organism evidence="4 5">
    <name type="scientific">Thauera humireducens</name>
    <dbReference type="NCBI Taxonomy" id="1134435"/>
    <lineage>
        <taxon>Bacteria</taxon>
        <taxon>Pseudomonadati</taxon>
        <taxon>Pseudomonadota</taxon>
        <taxon>Betaproteobacteria</taxon>
        <taxon>Rhodocyclales</taxon>
        <taxon>Zoogloeaceae</taxon>
        <taxon>Thauera</taxon>
    </lineage>
</organism>